<dbReference type="PANTHER" id="PTHR43547">
    <property type="entry name" value="TWO-COMPONENT HISTIDINE KINASE"/>
    <property type="match status" value="1"/>
</dbReference>
<dbReference type="InterPro" id="IPR035965">
    <property type="entry name" value="PAS-like_dom_sf"/>
</dbReference>
<dbReference type="InterPro" id="IPR038318">
    <property type="entry name" value="KdpD_sf"/>
</dbReference>
<evidence type="ECO:0000256" key="2">
    <source>
        <dbReference type="ARBA" id="ARBA00004141"/>
    </source>
</evidence>
<evidence type="ECO:0000256" key="3">
    <source>
        <dbReference type="ARBA" id="ARBA00012438"/>
    </source>
</evidence>
<keyword evidence="5 19" id="KW-0808">Transferase</keyword>
<dbReference type="RefSeq" id="WP_317963369.1">
    <property type="nucleotide sequence ID" value="NZ_OX458333.1"/>
</dbReference>
<dbReference type="InterPro" id="IPR013656">
    <property type="entry name" value="PAS_4"/>
</dbReference>
<keyword evidence="10 14" id="KW-1133">Transmembrane helix</keyword>
<dbReference type="InterPro" id="IPR005467">
    <property type="entry name" value="His_kinase_dom"/>
</dbReference>
<dbReference type="SMART" id="SM00388">
    <property type="entry name" value="HisKA"/>
    <property type="match status" value="1"/>
</dbReference>
<evidence type="ECO:0000256" key="8">
    <source>
        <dbReference type="ARBA" id="ARBA00022777"/>
    </source>
</evidence>
<dbReference type="InterPro" id="IPR000014">
    <property type="entry name" value="PAS"/>
</dbReference>
<evidence type="ECO:0000313" key="20">
    <source>
        <dbReference type="Proteomes" id="UP001162030"/>
    </source>
</evidence>
<dbReference type="SMART" id="SM00448">
    <property type="entry name" value="REC"/>
    <property type="match status" value="1"/>
</dbReference>
<reference evidence="19 20" key="1">
    <citation type="submission" date="2023-03" db="EMBL/GenBank/DDBJ databases">
        <authorList>
            <person name="Pearce D."/>
        </authorList>
    </citation>
    <scope>NUCLEOTIDE SEQUENCE [LARGE SCALE GENOMIC DNA]</scope>
    <source>
        <strain evidence="19">Msz</strain>
    </source>
</reference>
<evidence type="ECO:0000256" key="9">
    <source>
        <dbReference type="ARBA" id="ARBA00022840"/>
    </source>
</evidence>
<dbReference type="InterPro" id="IPR001610">
    <property type="entry name" value="PAC"/>
</dbReference>
<dbReference type="SUPFAM" id="SSF55785">
    <property type="entry name" value="PYP-like sensor domain (PAS domain)"/>
    <property type="match status" value="2"/>
</dbReference>
<dbReference type="PROSITE" id="PS50110">
    <property type="entry name" value="RESPONSE_REGULATORY"/>
    <property type="match status" value="1"/>
</dbReference>
<name>A0ABM9I5G2_9GAMM</name>
<feature type="domain" description="PAC" evidence="18">
    <location>
        <begin position="217"/>
        <end position="269"/>
    </location>
</feature>
<dbReference type="Gene3D" id="3.30.450.20">
    <property type="entry name" value="PAS domain"/>
    <property type="match status" value="2"/>
</dbReference>
<feature type="domain" description="PAS" evidence="17">
    <location>
        <begin position="270"/>
        <end position="340"/>
    </location>
</feature>
<dbReference type="Gene3D" id="1.10.287.130">
    <property type="match status" value="1"/>
</dbReference>
<dbReference type="InterPro" id="IPR036890">
    <property type="entry name" value="HATPase_C_sf"/>
</dbReference>
<evidence type="ECO:0000256" key="14">
    <source>
        <dbReference type="SAM" id="Phobius"/>
    </source>
</evidence>
<dbReference type="Pfam" id="PF02518">
    <property type="entry name" value="HATPase_c"/>
    <property type="match status" value="1"/>
</dbReference>
<dbReference type="Pfam" id="PF08447">
    <property type="entry name" value="PAS_3"/>
    <property type="match status" value="1"/>
</dbReference>
<dbReference type="EC" id="2.7.13.3" evidence="3"/>
<dbReference type="CDD" id="cd00130">
    <property type="entry name" value="PAS"/>
    <property type="match status" value="2"/>
</dbReference>
<dbReference type="Pfam" id="PF08448">
    <property type="entry name" value="PAS_4"/>
    <property type="match status" value="1"/>
</dbReference>
<dbReference type="PANTHER" id="PTHR43547:SF2">
    <property type="entry name" value="HYBRID SIGNAL TRANSDUCTION HISTIDINE KINASE C"/>
    <property type="match status" value="1"/>
</dbReference>
<dbReference type="Pfam" id="PF13493">
    <property type="entry name" value="DUF4118"/>
    <property type="match status" value="1"/>
</dbReference>
<dbReference type="CDD" id="cd00075">
    <property type="entry name" value="HATPase"/>
    <property type="match status" value="1"/>
</dbReference>
<dbReference type="InterPro" id="IPR000700">
    <property type="entry name" value="PAS-assoc_C"/>
</dbReference>
<dbReference type="PRINTS" id="PR00344">
    <property type="entry name" value="BCTRLSENSOR"/>
</dbReference>
<dbReference type="Pfam" id="PF00072">
    <property type="entry name" value="Response_reg"/>
    <property type="match status" value="1"/>
</dbReference>
<dbReference type="Gene3D" id="1.20.120.620">
    <property type="entry name" value="Backbone structure of the membrane domain of e. Coli histidine kinase receptor kdpd"/>
    <property type="match status" value="1"/>
</dbReference>
<evidence type="ECO:0000259" key="15">
    <source>
        <dbReference type="PROSITE" id="PS50109"/>
    </source>
</evidence>
<feature type="transmembrane region" description="Helical" evidence="14">
    <location>
        <begin position="12"/>
        <end position="29"/>
    </location>
</feature>
<evidence type="ECO:0000256" key="7">
    <source>
        <dbReference type="ARBA" id="ARBA00022741"/>
    </source>
</evidence>
<evidence type="ECO:0000256" key="6">
    <source>
        <dbReference type="ARBA" id="ARBA00022692"/>
    </source>
</evidence>
<dbReference type="InterPro" id="IPR025201">
    <property type="entry name" value="KdpD_TM"/>
</dbReference>
<keyword evidence="4 13" id="KW-0597">Phosphoprotein</keyword>
<keyword evidence="6 14" id="KW-0812">Transmembrane</keyword>
<dbReference type="InterPro" id="IPR003594">
    <property type="entry name" value="HATPase_dom"/>
</dbReference>
<gene>
    <name evidence="19" type="ORF">MSZNOR_3514</name>
</gene>
<dbReference type="InterPro" id="IPR004358">
    <property type="entry name" value="Sig_transdc_His_kin-like_C"/>
</dbReference>
<feature type="modified residue" description="4-aspartylphosphate" evidence="13">
    <location>
        <position position="702"/>
    </location>
</feature>
<keyword evidence="7" id="KW-0547">Nucleotide-binding</keyword>
<dbReference type="SMART" id="SM00086">
    <property type="entry name" value="PAC"/>
    <property type="match status" value="2"/>
</dbReference>
<dbReference type="InterPro" id="IPR036097">
    <property type="entry name" value="HisK_dim/P_sf"/>
</dbReference>
<evidence type="ECO:0000256" key="11">
    <source>
        <dbReference type="ARBA" id="ARBA00023012"/>
    </source>
</evidence>
<dbReference type="Proteomes" id="UP001162030">
    <property type="component" value="Chromosome"/>
</dbReference>
<dbReference type="InterPro" id="IPR001789">
    <property type="entry name" value="Sig_transdc_resp-reg_receiver"/>
</dbReference>
<dbReference type="SUPFAM" id="SSF52172">
    <property type="entry name" value="CheY-like"/>
    <property type="match status" value="1"/>
</dbReference>
<dbReference type="Gene3D" id="3.30.565.10">
    <property type="entry name" value="Histidine kinase-like ATPase, C-terminal domain"/>
    <property type="match status" value="1"/>
</dbReference>
<dbReference type="CDD" id="cd00082">
    <property type="entry name" value="HisKA"/>
    <property type="match status" value="1"/>
</dbReference>
<evidence type="ECO:0000256" key="1">
    <source>
        <dbReference type="ARBA" id="ARBA00000085"/>
    </source>
</evidence>
<comment type="catalytic activity">
    <reaction evidence="1">
        <text>ATP + protein L-histidine = ADP + protein N-phospho-L-histidine.</text>
        <dbReference type="EC" id="2.7.13.3"/>
    </reaction>
</comment>
<dbReference type="InterPro" id="IPR003661">
    <property type="entry name" value="HisK_dim/P_dom"/>
</dbReference>
<evidence type="ECO:0000256" key="10">
    <source>
        <dbReference type="ARBA" id="ARBA00022989"/>
    </source>
</evidence>
<dbReference type="PROSITE" id="PS50109">
    <property type="entry name" value="HIS_KIN"/>
    <property type="match status" value="1"/>
</dbReference>
<accession>A0ABM9I5G2</accession>
<dbReference type="Pfam" id="PF00512">
    <property type="entry name" value="HisKA"/>
    <property type="match status" value="1"/>
</dbReference>
<feature type="domain" description="Response regulatory" evidence="16">
    <location>
        <begin position="653"/>
        <end position="727"/>
    </location>
</feature>
<organism evidence="19 20">
    <name type="scientific">Methylocaldum szegediense</name>
    <dbReference type="NCBI Taxonomy" id="73780"/>
    <lineage>
        <taxon>Bacteria</taxon>
        <taxon>Pseudomonadati</taxon>
        <taxon>Pseudomonadota</taxon>
        <taxon>Gammaproteobacteria</taxon>
        <taxon>Methylococcales</taxon>
        <taxon>Methylococcaceae</taxon>
        <taxon>Methylocaldum</taxon>
    </lineage>
</organism>
<feature type="domain" description="PAS" evidence="17">
    <location>
        <begin position="139"/>
        <end position="212"/>
    </location>
</feature>
<dbReference type="SMART" id="SM00091">
    <property type="entry name" value="PAS"/>
    <property type="match status" value="2"/>
</dbReference>
<dbReference type="SUPFAM" id="SSF55874">
    <property type="entry name" value="ATPase domain of HSP90 chaperone/DNA topoisomerase II/histidine kinase"/>
    <property type="match status" value="1"/>
</dbReference>
<keyword evidence="20" id="KW-1185">Reference proteome</keyword>
<protein>
    <recommendedName>
        <fullName evidence="3">histidine kinase</fullName>
        <ecNumber evidence="3">2.7.13.3</ecNumber>
    </recommendedName>
</protein>
<dbReference type="GO" id="GO:0004673">
    <property type="term" value="F:protein histidine kinase activity"/>
    <property type="evidence" value="ECO:0007669"/>
    <property type="project" value="UniProtKB-EC"/>
</dbReference>
<evidence type="ECO:0000256" key="13">
    <source>
        <dbReference type="PROSITE-ProRule" id="PRU00169"/>
    </source>
</evidence>
<evidence type="ECO:0000259" key="16">
    <source>
        <dbReference type="PROSITE" id="PS50110"/>
    </source>
</evidence>
<dbReference type="SMART" id="SM00387">
    <property type="entry name" value="HATPase_c"/>
    <property type="match status" value="1"/>
</dbReference>
<dbReference type="EMBL" id="OX458333">
    <property type="protein sequence ID" value="CAI8904581.1"/>
    <property type="molecule type" value="Genomic_DNA"/>
</dbReference>
<dbReference type="NCBIfam" id="TIGR00229">
    <property type="entry name" value="sensory_box"/>
    <property type="match status" value="2"/>
</dbReference>
<evidence type="ECO:0000313" key="19">
    <source>
        <dbReference type="EMBL" id="CAI8904581.1"/>
    </source>
</evidence>
<evidence type="ECO:0000256" key="4">
    <source>
        <dbReference type="ARBA" id="ARBA00022553"/>
    </source>
</evidence>
<evidence type="ECO:0000256" key="12">
    <source>
        <dbReference type="ARBA" id="ARBA00023136"/>
    </source>
</evidence>
<keyword evidence="8 19" id="KW-0418">Kinase</keyword>
<dbReference type="PROSITE" id="PS50112">
    <property type="entry name" value="PAS"/>
    <property type="match status" value="2"/>
</dbReference>
<feature type="domain" description="PAC" evidence="18">
    <location>
        <begin position="343"/>
        <end position="395"/>
    </location>
</feature>
<keyword evidence="9" id="KW-0067">ATP-binding</keyword>
<dbReference type="PROSITE" id="PS50113">
    <property type="entry name" value="PAC"/>
    <property type="match status" value="2"/>
</dbReference>
<keyword evidence="11" id="KW-0902">Two-component regulatory system</keyword>
<dbReference type="SUPFAM" id="SSF47384">
    <property type="entry name" value="Homodimeric domain of signal transducing histidine kinase"/>
    <property type="match status" value="1"/>
</dbReference>
<evidence type="ECO:0000256" key="5">
    <source>
        <dbReference type="ARBA" id="ARBA00022679"/>
    </source>
</evidence>
<evidence type="ECO:0000259" key="18">
    <source>
        <dbReference type="PROSITE" id="PS50113"/>
    </source>
</evidence>
<evidence type="ECO:0000259" key="17">
    <source>
        <dbReference type="PROSITE" id="PS50112"/>
    </source>
</evidence>
<keyword evidence="12 14" id="KW-0472">Membrane</keyword>
<sequence length="727" mass="79709">MVHSKLSSRSAYAVAIGVTAAVAFVLPLLRQSYQKPMLMPFLLSVLISAAAGGLGPGLVATVLGSVLGVYLATPSQASFWNQAASEWLQTSVFLITGFAITLYAHLSRNTLAECESNAGRRLQGESLRRRQAEEQLNAERNRVVVTLSSIGDAAILTDSEGRIDLLNPTAQSLTGWTQDEARGQPLKNVFRIINETTRKPVENPVEKVLRTGAVIGLANHTLLIAKDGREIPISDSAAPIRGVDGQLLGVILIFRDVSQERHAQAALAESEAFYRAIGESIPYGAWICEPNGDIRYLSDSFLKMTGMTLDEQIHANWTARVHPADLQPILDHWRYCVKTGSFWDFEYRIRSADGSYRCILSRGVPIRNAEGKVTAWAGMNLDITEMKKLQDELIRKTEELTAADRQKDEFLAMLAHELRNPLAPIMSAIQILHRTEGAGPQYAWATDVIERQTKHITRLVDDLLDISRISRGKITLNKQPLELATIVNHAMETSRPLIQAQGHSLSLSLPSEPVWINGDPIRLAQVISNLLNNAAKYSEPNRQIWLTATAENGQAIIRVRDAGLGISPEVLPHIFNLFAQADRSLDRAKGGLGIGLSLVKQLVQLHGGSVDAKSEGLGKGSEFIVRLPLLSDAPAATAAPRETPDSEQRPLRRVLVVDDNTDMVEGLSLLLELEGFEVERAADGPTALAIAQRFAPEVVLLDLGLPRMDGYEVARKLRPCLRLDKLC</sequence>
<dbReference type="InterPro" id="IPR011006">
    <property type="entry name" value="CheY-like_superfamily"/>
</dbReference>
<dbReference type="InterPro" id="IPR013655">
    <property type="entry name" value="PAS_fold_3"/>
</dbReference>
<feature type="domain" description="Histidine kinase" evidence="15">
    <location>
        <begin position="413"/>
        <end position="631"/>
    </location>
</feature>
<dbReference type="Gene3D" id="3.40.50.2300">
    <property type="match status" value="1"/>
</dbReference>
<comment type="subcellular location">
    <subcellularLocation>
        <location evidence="2">Membrane</location>
        <topology evidence="2">Multi-pass membrane protein</topology>
    </subcellularLocation>
</comment>
<proteinExistence type="predicted"/>
<feature type="transmembrane region" description="Helical" evidence="14">
    <location>
        <begin position="41"/>
        <end position="67"/>
    </location>
</feature>